<evidence type="ECO:0000259" key="8">
    <source>
        <dbReference type="Pfam" id="PF21338"/>
    </source>
</evidence>
<dbReference type="InterPro" id="IPR013500">
    <property type="entry name" value="TopoI_cat_euk"/>
</dbReference>
<dbReference type="Gene3D" id="3.30.66.10">
    <property type="entry name" value="DNA topoisomerase I domain"/>
    <property type="match status" value="1"/>
</dbReference>
<dbReference type="InterPro" id="IPR014711">
    <property type="entry name" value="TopoI_cat_a-hlx-sub_euk"/>
</dbReference>
<dbReference type="SUPFAM" id="SSF56349">
    <property type="entry name" value="DNA breaking-rejoining enzymes"/>
    <property type="match status" value="1"/>
</dbReference>
<gene>
    <name evidence="9" type="ORF">ACFOET_15430</name>
</gene>
<dbReference type="PROSITE" id="PS52038">
    <property type="entry name" value="TOPO_IB_2"/>
    <property type="match status" value="1"/>
</dbReference>
<evidence type="ECO:0000256" key="6">
    <source>
        <dbReference type="ARBA" id="ARBA00023235"/>
    </source>
</evidence>
<accession>A0ABV7JPZ7</accession>
<dbReference type="Gene3D" id="1.10.132.120">
    <property type="match status" value="1"/>
</dbReference>
<dbReference type="EC" id="5.6.2.1" evidence="3"/>
<keyword evidence="5" id="KW-0238">DNA-binding</keyword>
<keyword evidence="10" id="KW-1185">Reference proteome</keyword>
<keyword evidence="6" id="KW-0413">Isomerase</keyword>
<dbReference type="SUPFAM" id="SSF55869">
    <property type="entry name" value="DNA topoisomerase I domain"/>
    <property type="match status" value="1"/>
</dbReference>
<dbReference type="Proteomes" id="UP001595526">
    <property type="component" value="Unassembled WGS sequence"/>
</dbReference>
<feature type="domain" description="DNA topoisomerase IB N-terminal" evidence="8">
    <location>
        <begin position="38"/>
        <end position="86"/>
    </location>
</feature>
<proteinExistence type="inferred from homology"/>
<evidence type="ECO:0000256" key="4">
    <source>
        <dbReference type="ARBA" id="ARBA00023029"/>
    </source>
</evidence>
<sequence>MILLKPSTAKSAQKNSGAKLRYLPDMVAGYKRVRRGKGYCYLDSAGGRITEAKKLERFRALAIPPAWKNVWISPSKKGHLQATGVDEEGRKQYLYHPEWTKERQRKKIERMLAFGSALQDIRRQIVKDLRHGSLIKEKSIAIALKVTEVTLIRIGNEHYLKKYGSYGLTTLKKRHVTIADSNVTFRFSGKKGVKHEILVRNAALASNMRELKQLTGPYLFQYLNDSGKRQRLRAVDINAYLQRHTDPDFSSKDYRTWFAGLWAFHLLARCVDYGNEKECRANIMSVLDAVSERLGNTRTVCKQYYVPDRLISAYEDGSLLPFLKKCLNGRGVPTIKETERQLLAFLQLVASETNT</sequence>
<keyword evidence="4" id="KW-0799">Topoisomerase</keyword>
<evidence type="ECO:0000256" key="1">
    <source>
        <dbReference type="ARBA" id="ARBA00000213"/>
    </source>
</evidence>
<evidence type="ECO:0000313" key="9">
    <source>
        <dbReference type="EMBL" id="MFC3199015.1"/>
    </source>
</evidence>
<comment type="similarity">
    <text evidence="2">Belongs to the type IB topoisomerase family.</text>
</comment>
<evidence type="ECO:0000256" key="2">
    <source>
        <dbReference type="ARBA" id="ARBA00006645"/>
    </source>
</evidence>
<dbReference type="Pfam" id="PF01028">
    <property type="entry name" value="Topoisom_I"/>
    <property type="match status" value="1"/>
</dbReference>
<organism evidence="9 10">
    <name type="scientific">Parapedobacter deserti</name>
    <dbReference type="NCBI Taxonomy" id="1912957"/>
    <lineage>
        <taxon>Bacteria</taxon>
        <taxon>Pseudomonadati</taxon>
        <taxon>Bacteroidota</taxon>
        <taxon>Sphingobacteriia</taxon>
        <taxon>Sphingobacteriales</taxon>
        <taxon>Sphingobacteriaceae</taxon>
        <taxon>Parapedobacter</taxon>
    </lineage>
</organism>
<dbReference type="InterPro" id="IPR011010">
    <property type="entry name" value="DNA_brk_join_enz"/>
</dbReference>
<dbReference type="EMBL" id="JBHRTA010000038">
    <property type="protein sequence ID" value="MFC3199015.1"/>
    <property type="molecule type" value="Genomic_DNA"/>
</dbReference>
<protein>
    <recommendedName>
        <fullName evidence="3">DNA topoisomerase</fullName>
        <ecNumber evidence="3">5.6.2.1</ecNumber>
    </recommendedName>
</protein>
<reference evidence="10" key="1">
    <citation type="journal article" date="2019" name="Int. J. Syst. Evol. Microbiol.">
        <title>The Global Catalogue of Microorganisms (GCM) 10K type strain sequencing project: providing services to taxonomists for standard genome sequencing and annotation.</title>
        <authorList>
            <consortium name="The Broad Institute Genomics Platform"/>
            <consortium name="The Broad Institute Genome Sequencing Center for Infectious Disease"/>
            <person name="Wu L."/>
            <person name="Ma J."/>
        </authorList>
    </citation>
    <scope>NUCLEOTIDE SEQUENCE [LARGE SCALE GENOMIC DNA]</scope>
    <source>
        <strain evidence="10">KCTC 52416</strain>
    </source>
</reference>
<feature type="domain" description="DNA topoisomerase I catalytic core eukaryotic-type" evidence="7">
    <location>
        <begin position="100"/>
        <end position="303"/>
    </location>
</feature>
<evidence type="ECO:0000259" key="7">
    <source>
        <dbReference type="Pfam" id="PF01028"/>
    </source>
</evidence>
<evidence type="ECO:0000313" key="10">
    <source>
        <dbReference type="Proteomes" id="UP001595526"/>
    </source>
</evidence>
<name>A0ABV7JPZ7_9SPHI</name>
<dbReference type="RefSeq" id="WP_379024225.1">
    <property type="nucleotide sequence ID" value="NZ_JBHRTA010000038.1"/>
</dbReference>
<dbReference type="Gene3D" id="3.90.15.10">
    <property type="entry name" value="Topoisomerase I, Chain A, domain 3"/>
    <property type="match status" value="1"/>
</dbReference>
<evidence type="ECO:0000256" key="5">
    <source>
        <dbReference type="ARBA" id="ARBA00023125"/>
    </source>
</evidence>
<dbReference type="Pfam" id="PF21338">
    <property type="entry name" value="Top1B_N_bact"/>
    <property type="match status" value="1"/>
</dbReference>
<dbReference type="InterPro" id="IPR049331">
    <property type="entry name" value="Top1B_N_bact"/>
</dbReference>
<comment type="caution">
    <text evidence="9">The sequence shown here is derived from an EMBL/GenBank/DDBJ whole genome shotgun (WGS) entry which is preliminary data.</text>
</comment>
<dbReference type="PRINTS" id="PR00416">
    <property type="entry name" value="EUTPISMRASEI"/>
</dbReference>
<dbReference type="InterPro" id="IPR035447">
    <property type="entry name" value="DNA_topo_I_N_sf"/>
</dbReference>
<comment type="catalytic activity">
    <reaction evidence="1">
        <text>ATP-independent breakage of single-stranded DNA, followed by passage and rejoining.</text>
        <dbReference type="EC" id="5.6.2.1"/>
    </reaction>
</comment>
<evidence type="ECO:0000256" key="3">
    <source>
        <dbReference type="ARBA" id="ARBA00012891"/>
    </source>
</evidence>
<dbReference type="InterPro" id="IPR001631">
    <property type="entry name" value="TopoI"/>
</dbReference>